<evidence type="ECO:0000313" key="8">
    <source>
        <dbReference type="EMBL" id="ALZ84568.1"/>
    </source>
</evidence>
<keyword evidence="3" id="KW-0997">Cell inner membrane</keyword>
<gene>
    <name evidence="8" type="ORF">APT59_10305</name>
</gene>
<keyword evidence="2" id="KW-1003">Cell membrane</keyword>
<dbReference type="PANTHER" id="PTHR43646:SF2">
    <property type="entry name" value="GLYCOSYLTRANSFERASE 2-LIKE DOMAIN-CONTAINING PROTEIN"/>
    <property type="match status" value="1"/>
</dbReference>
<name>A0A0U4VZM7_9PSED</name>
<evidence type="ECO:0000259" key="7">
    <source>
        <dbReference type="Pfam" id="PF00535"/>
    </source>
</evidence>
<reference evidence="8 9" key="1">
    <citation type="submission" date="2016-01" db="EMBL/GenBank/DDBJ databases">
        <title>Annotation of Pseudomonas oryzihabitans USDA-ARS-USMARC-56511.</title>
        <authorList>
            <person name="Harhay G.P."/>
            <person name="Harhay D.M."/>
            <person name="Smith T.P.L."/>
            <person name="Bono J.L."/>
            <person name="Heaton M.P."/>
            <person name="Clawson M.L."/>
            <person name="Chitko-Mckown C.G."/>
            <person name="Capik S.F."/>
            <person name="DeDonder K.D."/>
            <person name="Apley M.D."/>
            <person name="Lubbers B.V."/>
            <person name="White B.J."/>
            <person name="Larson R.L."/>
        </authorList>
    </citation>
    <scope>NUCLEOTIDE SEQUENCE [LARGE SCALE GENOMIC DNA]</scope>
    <source>
        <strain evidence="8 9">USDA-ARS-USMARC-56511</strain>
    </source>
</reference>
<dbReference type="Gene3D" id="3.90.550.10">
    <property type="entry name" value="Spore Coat Polysaccharide Biosynthesis Protein SpsA, Chain A"/>
    <property type="match status" value="1"/>
</dbReference>
<evidence type="ECO:0000256" key="5">
    <source>
        <dbReference type="ARBA" id="ARBA00022679"/>
    </source>
</evidence>
<evidence type="ECO:0000256" key="1">
    <source>
        <dbReference type="ARBA" id="ARBA00004236"/>
    </source>
</evidence>
<protein>
    <submittedName>
        <fullName evidence="8">Glycosyl transferase</fullName>
    </submittedName>
</protein>
<keyword evidence="4" id="KW-0328">Glycosyltransferase</keyword>
<dbReference type="GO" id="GO:0005886">
    <property type="term" value="C:plasma membrane"/>
    <property type="evidence" value="ECO:0007669"/>
    <property type="project" value="UniProtKB-SubCell"/>
</dbReference>
<dbReference type="PANTHER" id="PTHR43646">
    <property type="entry name" value="GLYCOSYLTRANSFERASE"/>
    <property type="match status" value="1"/>
</dbReference>
<evidence type="ECO:0000256" key="3">
    <source>
        <dbReference type="ARBA" id="ARBA00022519"/>
    </source>
</evidence>
<evidence type="ECO:0000256" key="4">
    <source>
        <dbReference type="ARBA" id="ARBA00022676"/>
    </source>
</evidence>
<evidence type="ECO:0000313" key="9">
    <source>
        <dbReference type="Proteomes" id="UP000064137"/>
    </source>
</evidence>
<comment type="subcellular location">
    <subcellularLocation>
        <location evidence="1">Cell membrane</location>
    </subcellularLocation>
</comment>
<dbReference type="GO" id="GO:0016757">
    <property type="term" value="F:glycosyltransferase activity"/>
    <property type="evidence" value="ECO:0007669"/>
    <property type="project" value="UniProtKB-KW"/>
</dbReference>
<dbReference type="KEGG" id="por:APT59_10305"/>
<keyword evidence="5 8" id="KW-0808">Transferase</keyword>
<evidence type="ECO:0000256" key="6">
    <source>
        <dbReference type="ARBA" id="ARBA00023136"/>
    </source>
</evidence>
<dbReference type="AlphaFoldDB" id="A0A0U4VZM7"/>
<dbReference type="EMBL" id="CP013987">
    <property type="protein sequence ID" value="ALZ84568.1"/>
    <property type="molecule type" value="Genomic_DNA"/>
</dbReference>
<dbReference type="RefSeq" id="WP_059314759.1">
    <property type="nucleotide sequence ID" value="NZ_CP013987.1"/>
</dbReference>
<dbReference type="Proteomes" id="UP000064137">
    <property type="component" value="Chromosome"/>
</dbReference>
<dbReference type="InterPro" id="IPR001173">
    <property type="entry name" value="Glyco_trans_2-like"/>
</dbReference>
<dbReference type="OrthoDB" id="9777873at2"/>
<proteinExistence type="predicted"/>
<feature type="domain" description="Glycosyltransferase 2-like" evidence="7">
    <location>
        <begin position="5"/>
        <end position="131"/>
    </location>
</feature>
<accession>A0A0U4VZM7</accession>
<sequence length="218" mass="23367">MIGAVIPAHNEEQHVERCLQSVLRAARHPALLGEEVQIVIVLDSCTDGTADIVRRLPVTALEVWACNVGLTRATGAAHLIQRGARWLACTDADSEVAPDWFAAQLAYGADAVCGVVEVDDWAPHSPSLRARYEAAYHDREGHQHIHGANFGISATAYLQAGGFPSITVDEDVSLVTALKTQGARIAWSNSVRVRTSSRLDCRARGGFGDYLSLLGATA</sequence>
<keyword evidence="6" id="KW-0472">Membrane</keyword>
<evidence type="ECO:0000256" key="2">
    <source>
        <dbReference type="ARBA" id="ARBA00022475"/>
    </source>
</evidence>
<dbReference type="InterPro" id="IPR029044">
    <property type="entry name" value="Nucleotide-diphossugar_trans"/>
</dbReference>
<dbReference type="Pfam" id="PF00535">
    <property type="entry name" value="Glycos_transf_2"/>
    <property type="match status" value="1"/>
</dbReference>
<organism evidence="8 9">
    <name type="scientific">Pseudomonas oryzihabitans</name>
    <dbReference type="NCBI Taxonomy" id="47885"/>
    <lineage>
        <taxon>Bacteria</taxon>
        <taxon>Pseudomonadati</taxon>
        <taxon>Pseudomonadota</taxon>
        <taxon>Gammaproteobacteria</taxon>
        <taxon>Pseudomonadales</taxon>
        <taxon>Pseudomonadaceae</taxon>
        <taxon>Pseudomonas</taxon>
    </lineage>
</organism>
<dbReference type="SUPFAM" id="SSF53448">
    <property type="entry name" value="Nucleotide-diphospho-sugar transferases"/>
    <property type="match status" value="1"/>
</dbReference>